<reference evidence="2" key="1">
    <citation type="submission" date="2021-02" db="EMBL/GenBank/DDBJ databases">
        <authorList>
            <person name="Nowell W R."/>
        </authorList>
    </citation>
    <scope>NUCLEOTIDE SEQUENCE</scope>
</reference>
<feature type="compositionally biased region" description="Polar residues" evidence="1">
    <location>
        <begin position="53"/>
        <end position="73"/>
    </location>
</feature>
<feature type="region of interest" description="Disordered" evidence="1">
    <location>
        <begin position="51"/>
        <end position="73"/>
    </location>
</feature>
<keyword evidence="4" id="KW-1185">Reference proteome</keyword>
<name>A0A816HP55_9BILA</name>
<dbReference type="AlphaFoldDB" id="A0A816HP55"/>
<accession>A0A816HP55</accession>
<dbReference type="EMBL" id="CAJNOQ010073744">
    <property type="protein sequence ID" value="CAF1688210.1"/>
    <property type="molecule type" value="Genomic_DNA"/>
</dbReference>
<gene>
    <name evidence="2" type="ORF">GPM918_LOCUS46795</name>
    <name evidence="3" type="ORF">SRO942_LOCUS26965</name>
</gene>
<dbReference type="EMBL" id="CAJOBC010020148">
    <property type="protein sequence ID" value="CAF4045118.1"/>
    <property type="molecule type" value="Genomic_DNA"/>
</dbReference>
<proteinExistence type="predicted"/>
<dbReference type="Proteomes" id="UP000663829">
    <property type="component" value="Unassembled WGS sequence"/>
</dbReference>
<sequence length="73" mass="7591">MGCGQSHPLAELSDCLIAMVNVPSPSRASSTPTRGRIPNVGARLAREGALTVPTPTNCPHHNSATPSFPSTRL</sequence>
<evidence type="ECO:0000313" key="4">
    <source>
        <dbReference type="Proteomes" id="UP000663829"/>
    </source>
</evidence>
<comment type="caution">
    <text evidence="2">The sequence shown here is derived from an EMBL/GenBank/DDBJ whole genome shotgun (WGS) entry which is preliminary data.</text>
</comment>
<evidence type="ECO:0000313" key="2">
    <source>
        <dbReference type="EMBL" id="CAF1688210.1"/>
    </source>
</evidence>
<evidence type="ECO:0000313" key="3">
    <source>
        <dbReference type="EMBL" id="CAF4045118.1"/>
    </source>
</evidence>
<protein>
    <submittedName>
        <fullName evidence="2">Uncharacterized protein</fullName>
    </submittedName>
</protein>
<dbReference type="Proteomes" id="UP000681722">
    <property type="component" value="Unassembled WGS sequence"/>
</dbReference>
<evidence type="ECO:0000256" key="1">
    <source>
        <dbReference type="SAM" id="MobiDB-lite"/>
    </source>
</evidence>
<organism evidence="2 4">
    <name type="scientific">Didymodactylos carnosus</name>
    <dbReference type="NCBI Taxonomy" id="1234261"/>
    <lineage>
        <taxon>Eukaryota</taxon>
        <taxon>Metazoa</taxon>
        <taxon>Spiralia</taxon>
        <taxon>Gnathifera</taxon>
        <taxon>Rotifera</taxon>
        <taxon>Eurotatoria</taxon>
        <taxon>Bdelloidea</taxon>
        <taxon>Philodinida</taxon>
        <taxon>Philodinidae</taxon>
        <taxon>Didymodactylos</taxon>
    </lineage>
</organism>